<evidence type="ECO:0000256" key="1">
    <source>
        <dbReference type="SAM" id="MobiDB-lite"/>
    </source>
</evidence>
<protein>
    <submittedName>
        <fullName evidence="2">Uncharacterized protein</fullName>
    </submittedName>
</protein>
<sequence length="117" mass="12856">MATTKEAIACGAAAAARWQGRKGEMATTKKAATWGAAKDDDDDSSDDKGSDYGITTGMPRIAALIPIDRTPQDSIVDGDEKWGINDHFEGIGPLRSLRGDLPRRFFAYWPKQYFFIN</sequence>
<name>A0A426ZPW6_ENSVE</name>
<reference evidence="2 3" key="1">
    <citation type="journal article" date="2014" name="Agronomy (Basel)">
        <title>A Draft Genome Sequence for Ensete ventricosum, the Drought-Tolerant Tree Against Hunger.</title>
        <authorList>
            <person name="Harrison J."/>
            <person name="Moore K.A."/>
            <person name="Paszkiewicz K."/>
            <person name="Jones T."/>
            <person name="Grant M."/>
            <person name="Ambacheew D."/>
            <person name="Muzemil S."/>
            <person name="Studholme D.J."/>
        </authorList>
    </citation>
    <scope>NUCLEOTIDE SEQUENCE [LARGE SCALE GENOMIC DNA]</scope>
</reference>
<organism evidence="2 3">
    <name type="scientific">Ensete ventricosum</name>
    <name type="common">Abyssinian banana</name>
    <name type="synonym">Musa ensete</name>
    <dbReference type="NCBI Taxonomy" id="4639"/>
    <lineage>
        <taxon>Eukaryota</taxon>
        <taxon>Viridiplantae</taxon>
        <taxon>Streptophyta</taxon>
        <taxon>Embryophyta</taxon>
        <taxon>Tracheophyta</taxon>
        <taxon>Spermatophyta</taxon>
        <taxon>Magnoliopsida</taxon>
        <taxon>Liliopsida</taxon>
        <taxon>Zingiberales</taxon>
        <taxon>Musaceae</taxon>
        <taxon>Ensete</taxon>
    </lineage>
</organism>
<dbReference type="EMBL" id="AMZH03005593">
    <property type="protein sequence ID" value="RRT66018.1"/>
    <property type="molecule type" value="Genomic_DNA"/>
</dbReference>
<feature type="region of interest" description="Disordered" evidence="1">
    <location>
        <begin position="29"/>
        <end position="52"/>
    </location>
</feature>
<accession>A0A426ZPW6</accession>
<dbReference type="Proteomes" id="UP000287651">
    <property type="component" value="Unassembled WGS sequence"/>
</dbReference>
<proteinExistence type="predicted"/>
<comment type="caution">
    <text evidence="2">The sequence shown here is derived from an EMBL/GenBank/DDBJ whole genome shotgun (WGS) entry which is preliminary data.</text>
</comment>
<gene>
    <name evidence="2" type="ORF">B296_00030333</name>
</gene>
<evidence type="ECO:0000313" key="3">
    <source>
        <dbReference type="Proteomes" id="UP000287651"/>
    </source>
</evidence>
<evidence type="ECO:0000313" key="2">
    <source>
        <dbReference type="EMBL" id="RRT66018.1"/>
    </source>
</evidence>
<dbReference type="AlphaFoldDB" id="A0A426ZPW6"/>